<evidence type="ECO:0000313" key="4">
    <source>
        <dbReference type="Proteomes" id="UP000823604"/>
    </source>
</evidence>
<gene>
    <name evidence="3" type="ORF">IAB81_07175</name>
</gene>
<dbReference type="Proteomes" id="UP000823604">
    <property type="component" value="Unassembled WGS sequence"/>
</dbReference>
<keyword evidence="1" id="KW-0812">Transmembrane</keyword>
<comment type="caution">
    <text evidence="3">The sequence shown here is derived from an EMBL/GenBank/DDBJ whole genome shotgun (WGS) entry which is preliminary data.</text>
</comment>
<dbReference type="AlphaFoldDB" id="A0A9D9IKX2"/>
<evidence type="ECO:0000313" key="3">
    <source>
        <dbReference type="EMBL" id="MBO8473394.1"/>
    </source>
</evidence>
<evidence type="ECO:0000256" key="1">
    <source>
        <dbReference type="SAM" id="Phobius"/>
    </source>
</evidence>
<dbReference type="Gene3D" id="3.10.310.50">
    <property type="match status" value="1"/>
</dbReference>
<dbReference type="PANTHER" id="PTHR30373">
    <property type="entry name" value="UPF0603 PROTEIN YGCG"/>
    <property type="match status" value="1"/>
</dbReference>
<evidence type="ECO:0000259" key="2">
    <source>
        <dbReference type="Pfam" id="PF04536"/>
    </source>
</evidence>
<protein>
    <submittedName>
        <fullName evidence="3">TPM domain-containing protein</fullName>
    </submittedName>
</protein>
<keyword evidence="1" id="KW-1133">Transmembrane helix</keyword>
<dbReference type="Pfam" id="PF04536">
    <property type="entry name" value="TPM_phosphatase"/>
    <property type="match status" value="1"/>
</dbReference>
<feature type="transmembrane region" description="Helical" evidence="1">
    <location>
        <begin position="188"/>
        <end position="207"/>
    </location>
</feature>
<dbReference type="EMBL" id="JADIMA010000069">
    <property type="protein sequence ID" value="MBO8473394.1"/>
    <property type="molecule type" value="Genomic_DNA"/>
</dbReference>
<reference evidence="3" key="2">
    <citation type="journal article" date="2021" name="PeerJ">
        <title>Extensive microbial diversity within the chicken gut microbiome revealed by metagenomics and culture.</title>
        <authorList>
            <person name="Gilroy R."/>
            <person name="Ravi A."/>
            <person name="Getino M."/>
            <person name="Pursley I."/>
            <person name="Horton D.L."/>
            <person name="Alikhan N.F."/>
            <person name="Baker D."/>
            <person name="Gharbi K."/>
            <person name="Hall N."/>
            <person name="Watson M."/>
            <person name="Adriaenssens E.M."/>
            <person name="Foster-Nyarko E."/>
            <person name="Jarju S."/>
            <person name="Secka A."/>
            <person name="Antonio M."/>
            <person name="Oren A."/>
            <person name="Chaudhuri R.R."/>
            <person name="La Ragione R."/>
            <person name="Hildebrand F."/>
            <person name="Pallen M.J."/>
        </authorList>
    </citation>
    <scope>NUCLEOTIDE SEQUENCE</scope>
    <source>
        <strain evidence="3">B1-8020</strain>
    </source>
</reference>
<keyword evidence="1" id="KW-0472">Membrane</keyword>
<sequence length="264" mass="27257">MSRVMRYLSENSFKAVAVSVVVAVLSVFTASAGVPARPVPQRLVNDLASVLSTEQRNELERVLVAFDDSTSNQIAVLFVNDLSGMDISSYAIETGREWGVGRAGYDNGVLIVVKPKSGNERGEAFIAVGYGLEGAIPDAAAHRIVDNVMIPHFRENDYYTGVCEAVSMLMKLASGEISVKDMDEDDSGGSWGVIVVLVIIFILAGALSSGRHRGGGSDTFTGGGHYRGPIIFGGFGGGGSGGFSGGFGGFGGGSFGGGGAGGSW</sequence>
<feature type="domain" description="TPM" evidence="2">
    <location>
        <begin position="44"/>
        <end position="171"/>
    </location>
</feature>
<reference evidence="3" key="1">
    <citation type="submission" date="2020-10" db="EMBL/GenBank/DDBJ databases">
        <authorList>
            <person name="Gilroy R."/>
        </authorList>
    </citation>
    <scope>NUCLEOTIDE SEQUENCE</scope>
    <source>
        <strain evidence="3">B1-8020</strain>
    </source>
</reference>
<organism evidence="3 4">
    <name type="scientific">Candidatus Merdivivens pullicola</name>
    <dbReference type="NCBI Taxonomy" id="2840872"/>
    <lineage>
        <taxon>Bacteria</taxon>
        <taxon>Pseudomonadati</taxon>
        <taxon>Bacteroidota</taxon>
        <taxon>Bacteroidia</taxon>
        <taxon>Bacteroidales</taxon>
        <taxon>Muribaculaceae</taxon>
        <taxon>Muribaculaceae incertae sedis</taxon>
        <taxon>Candidatus Merdivivens</taxon>
    </lineage>
</organism>
<dbReference type="PANTHER" id="PTHR30373:SF2">
    <property type="entry name" value="UPF0603 PROTEIN YGCG"/>
    <property type="match status" value="1"/>
</dbReference>
<proteinExistence type="predicted"/>
<name>A0A9D9IKX2_9BACT</name>
<accession>A0A9D9IKX2</accession>
<dbReference type="InterPro" id="IPR007621">
    <property type="entry name" value="TPM_dom"/>
</dbReference>